<dbReference type="Pfam" id="PF13534">
    <property type="entry name" value="Fer4_17"/>
    <property type="match status" value="1"/>
</dbReference>
<keyword evidence="3" id="KW-0560">Oxidoreductase</keyword>
<dbReference type="InterPro" id="IPR051460">
    <property type="entry name" value="HdrC_iron-sulfur_subunit"/>
</dbReference>
<evidence type="ECO:0000256" key="1">
    <source>
        <dbReference type="ARBA" id="ARBA00022485"/>
    </source>
</evidence>
<dbReference type="PANTHER" id="PTHR43255">
    <property type="entry name" value="IRON-SULFUR-BINDING OXIDOREDUCTASE FADF-RELATED-RELATED"/>
    <property type="match status" value="1"/>
</dbReference>
<evidence type="ECO:0000259" key="6">
    <source>
        <dbReference type="PROSITE" id="PS51379"/>
    </source>
</evidence>
<feature type="domain" description="4Fe-4S ferredoxin-type" evidence="6">
    <location>
        <begin position="340"/>
        <end position="370"/>
    </location>
</feature>
<keyword evidence="2" id="KW-0479">Metal-binding</keyword>
<dbReference type="Pfam" id="PF02754">
    <property type="entry name" value="CCG"/>
    <property type="match status" value="2"/>
</dbReference>
<name>A0ABV4BU80_9CLOT</name>
<dbReference type="NCBIfam" id="NF045663">
    <property type="entry name" value="diclust_near_Sec"/>
    <property type="match status" value="1"/>
</dbReference>
<accession>A0ABV4BU80</accession>
<keyword evidence="1" id="KW-0004">4Fe-4S</keyword>
<proteinExistence type="predicted"/>
<gene>
    <name evidence="7" type="ORF">AB8U03_12935</name>
</gene>
<organism evidence="7 8">
    <name type="scientific">Clostridium moutaii</name>
    <dbReference type="NCBI Taxonomy" id="3240932"/>
    <lineage>
        <taxon>Bacteria</taxon>
        <taxon>Bacillati</taxon>
        <taxon>Bacillota</taxon>
        <taxon>Clostridia</taxon>
        <taxon>Eubacteriales</taxon>
        <taxon>Clostridiaceae</taxon>
        <taxon>Clostridium</taxon>
    </lineage>
</organism>
<reference evidence="7 8" key="1">
    <citation type="submission" date="2024-08" db="EMBL/GenBank/DDBJ databases">
        <title>Clostridium lapicellarii sp. nov., and Clostridium renhuaiense sp. nov., two species isolated from the mud in a fermentation cellar used for producing sauce-flavour Chinese liquors.</title>
        <authorList>
            <person name="Yang F."/>
            <person name="Wang H."/>
            <person name="Chen L.Q."/>
            <person name="Zhou N."/>
            <person name="Lu J.J."/>
            <person name="Pu X.X."/>
            <person name="Wan B."/>
            <person name="Wang L."/>
            <person name="Liu S.J."/>
        </authorList>
    </citation>
    <scope>NUCLEOTIDE SEQUENCE [LARGE SCALE GENOMIC DNA]</scope>
    <source>
        <strain evidence="7 8">MT-5</strain>
    </source>
</reference>
<dbReference type="InterPro" id="IPR017900">
    <property type="entry name" value="4Fe4S_Fe_S_CS"/>
</dbReference>
<evidence type="ECO:0000256" key="5">
    <source>
        <dbReference type="ARBA" id="ARBA00023014"/>
    </source>
</evidence>
<keyword evidence="5" id="KW-0411">Iron-sulfur</keyword>
<dbReference type="Proteomes" id="UP001564657">
    <property type="component" value="Unassembled WGS sequence"/>
</dbReference>
<comment type="caution">
    <text evidence="7">The sequence shown here is derived from an EMBL/GenBank/DDBJ whole genome shotgun (WGS) entry which is preliminary data.</text>
</comment>
<dbReference type="InterPro" id="IPR028261">
    <property type="entry name" value="DPD_II"/>
</dbReference>
<dbReference type="Pfam" id="PF14691">
    <property type="entry name" value="Fer4_20"/>
    <property type="match status" value="1"/>
</dbReference>
<sequence>MDLSKLLEMSDRCITDEPPACTARCPIHVDVMGLMDEIGKENFKKAYKIMARKMPFTRIIGRICDHPCEDVCVRKDLGGSINIAELERITAELGFSKNKRGLELPRNGKNIAVIGGGISGMTAADSLDKKGYSITIYESAEKIGGRFWSYQGKELTGEIIQEELNIFADRDIHIKLNRKIHRKELDVIVKEYDAVYLGTGIWKEDLKIDEETFQIENSPIFVGGRLLNKNESVIYSVSSGKRAAVSIDRYVQKKSMTAVREREGSYVSPVNFNTEDIEIKEEVKKTCEKYSAEEASEEARRCLKCHCTQCVKACSHLRKYNRIPKKYLREIRHNEDIVLGNHYANEVINSCTLCGLCKGVCPVSIDMKDVINETRKSMVERNKMPLSAHDFALKDMEFSNGNHFSMAKKQPGYENVKYAFYPGCQLPASHPDYIEKTYEYLMSNITEGVGLVLGCCGAPADWSGRQDLMEKVIEKMKNTWNDMGKPTFILACSTCYSIFEKYMPFIEIISLWEIMNTYGVPLKNKITGENHILNIHDACTTRYNEKVHKSIRNIAGELGYTIEELKFSKESTKCCGYGGLVYFSNREQSNEFIKDRIKEGNRDYLVYCAMCKDLFVSFGKKTYHILDLIYGDDLKSISLKKMPTLSKRHENREKVKTNLLKNVWREDMGNLNGEYNFKLILSEIVKEEMEDRFILIEDVKKVIDNAEKNNEKFFNPENSHYLARLRIDNVTHWVEYEKTDDGLFVDKVYMHRMEIVEE</sequence>
<evidence type="ECO:0000256" key="4">
    <source>
        <dbReference type="ARBA" id="ARBA00023004"/>
    </source>
</evidence>
<dbReference type="Gene3D" id="3.50.50.60">
    <property type="entry name" value="FAD/NAD(P)-binding domain"/>
    <property type="match status" value="1"/>
</dbReference>
<dbReference type="PANTHER" id="PTHR43255:SF1">
    <property type="entry name" value="IRON-SULFUR-BINDING OXIDOREDUCTASE FADF-RELATED"/>
    <property type="match status" value="1"/>
</dbReference>
<dbReference type="Pfam" id="PF13450">
    <property type="entry name" value="NAD_binding_8"/>
    <property type="match status" value="1"/>
</dbReference>
<dbReference type="EMBL" id="JBGEWD010000013">
    <property type="protein sequence ID" value="MEY8001080.1"/>
    <property type="molecule type" value="Genomic_DNA"/>
</dbReference>
<dbReference type="SUPFAM" id="SSF46548">
    <property type="entry name" value="alpha-helical ferredoxin"/>
    <property type="match status" value="2"/>
</dbReference>
<dbReference type="PROSITE" id="PS00198">
    <property type="entry name" value="4FE4S_FER_1"/>
    <property type="match status" value="1"/>
</dbReference>
<dbReference type="InterPro" id="IPR017896">
    <property type="entry name" value="4Fe4S_Fe-S-bd"/>
</dbReference>
<dbReference type="PROSITE" id="PS51379">
    <property type="entry name" value="4FE4S_FER_2"/>
    <property type="match status" value="1"/>
</dbReference>
<dbReference type="SUPFAM" id="SSF51905">
    <property type="entry name" value="FAD/NAD(P)-binding domain"/>
    <property type="match status" value="1"/>
</dbReference>
<dbReference type="InterPro" id="IPR004017">
    <property type="entry name" value="Cys_rich_dom"/>
</dbReference>
<dbReference type="PRINTS" id="PR00419">
    <property type="entry name" value="ADXRDTASE"/>
</dbReference>
<evidence type="ECO:0000313" key="8">
    <source>
        <dbReference type="Proteomes" id="UP001564657"/>
    </source>
</evidence>
<dbReference type="Gene3D" id="1.10.1060.10">
    <property type="entry name" value="Alpha-helical ferredoxin"/>
    <property type="match status" value="2"/>
</dbReference>
<evidence type="ECO:0000313" key="7">
    <source>
        <dbReference type="EMBL" id="MEY8001080.1"/>
    </source>
</evidence>
<dbReference type="InterPro" id="IPR009051">
    <property type="entry name" value="Helical_ferredxn"/>
</dbReference>
<keyword evidence="8" id="KW-1185">Reference proteome</keyword>
<protein>
    <submittedName>
        <fullName evidence="7">Pyridine nucleotide-disulfide oxidoreductase/dicluster-binding protein</fullName>
    </submittedName>
</protein>
<evidence type="ECO:0000256" key="2">
    <source>
        <dbReference type="ARBA" id="ARBA00022723"/>
    </source>
</evidence>
<keyword evidence="4" id="KW-0408">Iron</keyword>
<dbReference type="InterPro" id="IPR036188">
    <property type="entry name" value="FAD/NAD-bd_sf"/>
</dbReference>
<dbReference type="RefSeq" id="WP_369704978.1">
    <property type="nucleotide sequence ID" value="NZ_JBGEWD010000013.1"/>
</dbReference>
<evidence type="ECO:0000256" key="3">
    <source>
        <dbReference type="ARBA" id="ARBA00023002"/>
    </source>
</evidence>